<comment type="caution">
    <text evidence="1">The sequence shown here is derived from an EMBL/GenBank/DDBJ whole genome shotgun (WGS) entry which is preliminary data.</text>
</comment>
<gene>
    <name evidence="1" type="ORF">B7O98_03105</name>
</gene>
<name>A0A2R7Y7I4_9CREN</name>
<sequence length="131" mass="15003">MLAGEFEEYILKNLDEFISSCADVCDVERVKAINLVDGLKYEGCELCVVKTALDRLSLPTYSIAYKDGRFSEFVFIPPYVLDVRDEVLYVMDYESFKEYVNDLLAFNAVSAEVAEEVIKWFESLTSHQPES</sequence>
<dbReference type="EMBL" id="NBVN01000002">
    <property type="protein sequence ID" value="PUA33426.1"/>
    <property type="molecule type" value="Genomic_DNA"/>
</dbReference>
<accession>A0A2R7Y7I4</accession>
<dbReference type="AlphaFoldDB" id="A0A2R7Y7I4"/>
<dbReference type="Proteomes" id="UP000244093">
    <property type="component" value="Unassembled WGS sequence"/>
</dbReference>
<protein>
    <submittedName>
        <fullName evidence="1">Uncharacterized protein</fullName>
    </submittedName>
</protein>
<organism evidence="1 2">
    <name type="scientific">Zestosphaera tikiterensis</name>
    <dbReference type="NCBI Taxonomy" id="1973259"/>
    <lineage>
        <taxon>Archaea</taxon>
        <taxon>Thermoproteota</taxon>
        <taxon>Thermoprotei</taxon>
        <taxon>Desulfurococcales</taxon>
        <taxon>Desulfurococcaceae</taxon>
        <taxon>Zestosphaera</taxon>
    </lineage>
</organism>
<reference evidence="1 2" key="1">
    <citation type="journal article" date="2018" name="Syst. Appl. Microbiol.">
        <title>A new symbiotic nanoarchaeote (Candidatus Nanoclepta minutus) and its host (Zestosphaera tikiterensis gen. nov., sp. nov.) from a New Zealand hot spring.</title>
        <authorList>
            <person name="St John E."/>
            <person name="Liu Y."/>
            <person name="Podar M."/>
            <person name="Stott M.B."/>
            <person name="Meneghin J."/>
            <person name="Chen Z."/>
            <person name="Lagutin K."/>
            <person name="Mitchell K."/>
            <person name="Reysenbach A.L."/>
        </authorList>
    </citation>
    <scope>NUCLEOTIDE SEQUENCE [LARGE SCALE GENOMIC DNA]</scope>
    <source>
        <strain evidence="1">NZ3</strain>
    </source>
</reference>
<evidence type="ECO:0000313" key="1">
    <source>
        <dbReference type="EMBL" id="PUA33426.1"/>
    </source>
</evidence>
<evidence type="ECO:0000313" key="2">
    <source>
        <dbReference type="Proteomes" id="UP000244093"/>
    </source>
</evidence>
<proteinExistence type="predicted"/>